<dbReference type="GO" id="GO:0022857">
    <property type="term" value="F:transmembrane transporter activity"/>
    <property type="evidence" value="ECO:0007669"/>
    <property type="project" value="InterPro"/>
</dbReference>
<comment type="subcellular location">
    <subcellularLocation>
        <location evidence="1">Cell membrane</location>
        <topology evidence="1">Multi-pass membrane protein</topology>
    </subcellularLocation>
</comment>
<dbReference type="InterPro" id="IPR052157">
    <property type="entry name" value="BCAA_transport_permease"/>
</dbReference>
<keyword evidence="6 9" id="KW-1133">Transmembrane helix</keyword>
<feature type="transmembrane region" description="Helical" evidence="9">
    <location>
        <begin position="6"/>
        <end position="28"/>
    </location>
</feature>
<dbReference type="GO" id="GO:0006865">
    <property type="term" value="P:amino acid transport"/>
    <property type="evidence" value="ECO:0007669"/>
    <property type="project" value="UniProtKB-KW"/>
</dbReference>
<protein>
    <submittedName>
        <fullName evidence="10">Inner-membrane translocator</fullName>
    </submittedName>
</protein>
<evidence type="ECO:0000256" key="5">
    <source>
        <dbReference type="ARBA" id="ARBA00022970"/>
    </source>
</evidence>
<feature type="transmembrane region" description="Helical" evidence="9">
    <location>
        <begin position="270"/>
        <end position="290"/>
    </location>
</feature>
<dbReference type="AlphaFoldDB" id="B3ENC5"/>
<dbReference type="STRING" id="331678.Cphamn1_0697"/>
<reference evidence="10" key="1">
    <citation type="submission" date="2008-06" db="EMBL/GenBank/DDBJ databases">
        <title>Complete sequence of Chlorobium phaeobacteroides BS1.</title>
        <authorList>
            <consortium name="US DOE Joint Genome Institute"/>
            <person name="Lucas S."/>
            <person name="Copeland A."/>
            <person name="Lapidus A."/>
            <person name="Glavina del Rio T."/>
            <person name="Dalin E."/>
            <person name="Tice H."/>
            <person name="Bruce D."/>
            <person name="Goodwin L."/>
            <person name="Pitluck S."/>
            <person name="Schmutz J."/>
            <person name="Larimer F."/>
            <person name="Land M."/>
            <person name="Hauser L."/>
            <person name="Kyrpides N."/>
            <person name="Ovchinnikova G."/>
            <person name="Li T."/>
            <person name="Liu Z."/>
            <person name="Zhao F."/>
            <person name="Overmann J."/>
            <person name="Bryant D.A."/>
            <person name="Richardson P."/>
        </authorList>
    </citation>
    <scope>NUCLEOTIDE SEQUENCE [LARGE SCALE GENOMIC DNA]</scope>
    <source>
        <strain evidence="10">BS1</strain>
    </source>
</reference>
<dbReference type="EMBL" id="CP001101">
    <property type="protein sequence ID" value="ACE03655.1"/>
    <property type="molecule type" value="Genomic_DNA"/>
</dbReference>
<dbReference type="PANTHER" id="PTHR11795:SF445">
    <property type="entry name" value="AMINO ACID ABC TRANSPORTER PERMEASE PROTEIN"/>
    <property type="match status" value="1"/>
</dbReference>
<evidence type="ECO:0000256" key="9">
    <source>
        <dbReference type="SAM" id="Phobius"/>
    </source>
</evidence>
<feature type="transmembrane region" description="Helical" evidence="9">
    <location>
        <begin position="67"/>
        <end position="88"/>
    </location>
</feature>
<feature type="transmembrane region" description="Helical" evidence="9">
    <location>
        <begin position="220"/>
        <end position="238"/>
    </location>
</feature>
<accession>B3ENC5</accession>
<gene>
    <name evidence="10" type="ordered locus">Cphamn1_0697</name>
</gene>
<keyword evidence="3" id="KW-1003">Cell membrane</keyword>
<dbReference type="Pfam" id="PF02653">
    <property type="entry name" value="BPD_transp_2"/>
    <property type="match status" value="1"/>
</dbReference>
<evidence type="ECO:0000256" key="1">
    <source>
        <dbReference type="ARBA" id="ARBA00004651"/>
    </source>
</evidence>
<proteinExistence type="inferred from homology"/>
<feature type="transmembrane region" description="Helical" evidence="9">
    <location>
        <begin position="35"/>
        <end position="55"/>
    </location>
</feature>
<feature type="transmembrane region" description="Helical" evidence="9">
    <location>
        <begin position="245"/>
        <end position="264"/>
    </location>
</feature>
<organism evidence="10">
    <name type="scientific">Chlorobium phaeobacteroides (strain BS1)</name>
    <dbReference type="NCBI Taxonomy" id="331678"/>
    <lineage>
        <taxon>Bacteria</taxon>
        <taxon>Pseudomonadati</taxon>
        <taxon>Chlorobiota</taxon>
        <taxon>Chlorobiia</taxon>
        <taxon>Chlorobiales</taxon>
        <taxon>Chlorobiaceae</taxon>
        <taxon>Chlorobium/Pelodictyon group</taxon>
        <taxon>Chlorobium</taxon>
    </lineage>
</organism>
<dbReference type="OrthoDB" id="2085at2"/>
<evidence type="ECO:0000313" key="10">
    <source>
        <dbReference type="EMBL" id="ACE03655.1"/>
    </source>
</evidence>
<dbReference type="KEGG" id="cpb:Cphamn1_0697"/>
<feature type="transmembrane region" description="Helical" evidence="9">
    <location>
        <begin position="192"/>
        <end position="214"/>
    </location>
</feature>
<evidence type="ECO:0000256" key="6">
    <source>
        <dbReference type="ARBA" id="ARBA00022989"/>
    </source>
</evidence>
<keyword evidence="4 9" id="KW-0812">Transmembrane</keyword>
<evidence type="ECO:0000256" key="2">
    <source>
        <dbReference type="ARBA" id="ARBA00022448"/>
    </source>
</evidence>
<feature type="transmembrane region" description="Helical" evidence="9">
    <location>
        <begin position="100"/>
        <end position="121"/>
    </location>
</feature>
<dbReference type="PANTHER" id="PTHR11795">
    <property type="entry name" value="BRANCHED-CHAIN AMINO ACID TRANSPORT SYSTEM PERMEASE PROTEIN LIVH"/>
    <property type="match status" value="1"/>
</dbReference>
<sequence>MNSVVLQLVFNALVSGLLLALLASGFNLIYNTTKVFHIAHGGFYVAGAYAFYWIFQLLEIPGFMTSVLATLVSVVVIAMLAFIVEVFIYQPLSRKKSGQAITLISSMGVYLFMVNTLALLFGNETIILELPLSQNINLENLIIAPVQQLQLLTALICLACLLVITRSGWFLSVRAMMTNESVASVLGVNTGMIRLLAISFGSVLAAVSAILMLFDTGIDPQAGMGITLSAAVAVIIGGSMSLRGTILASLVIALLQTATAWFLSAQWKEGMTFALLILVFFWRTEGIVSYKMRVEEQ</sequence>
<keyword evidence="5" id="KW-0029">Amino-acid transport</keyword>
<feature type="transmembrane region" description="Helical" evidence="9">
    <location>
        <begin position="149"/>
        <end position="171"/>
    </location>
</feature>
<dbReference type="CDD" id="cd06582">
    <property type="entry name" value="TM_PBP1_LivH_like"/>
    <property type="match status" value="1"/>
</dbReference>
<evidence type="ECO:0000256" key="4">
    <source>
        <dbReference type="ARBA" id="ARBA00022692"/>
    </source>
</evidence>
<dbReference type="eggNOG" id="COG0559">
    <property type="taxonomic scope" value="Bacteria"/>
</dbReference>
<evidence type="ECO:0000256" key="3">
    <source>
        <dbReference type="ARBA" id="ARBA00022475"/>
    </source>
</evidence>
<dbReference type="GO" id="GO:0005886">
    <property type="term" value="C:plasma membrane"/>
    <property type="evidence" value="ECO:0007669"/>
    <property type="project" value="UniProtKB-SubCell"/>
</dbReference>
<evidence type="ECO:0000256" key="7">
    <source>
        <dbReference type="ARBA" id="ARBA00023136"/>
    </source>
</evidence>
<dbReference type="InterPro" id="IPR001851">
    <property type="entry name" value="ABC_transp_permease"/>
</dbReference>
<dbReference type="HOGENOM" id="CLU_039929_2_1_10"/>
<keyword evidence="7 9" id="KW-0472">Membrane</keyword>
<name>B3ENC5_CHLPB</name>
<evidence type="ECO:0000256" key="8">
    <source>
        <dbReference type="ARBA" id="ARBA00037998"/>
    </source>
</evidence>
<keyword evidence="2" id="KW-0813">Transport</keyword>
<comment type="similarity">
    <text evidence="8">Belongs to the binding-protein-dependent transport system permease family. LivHM subfamily.</text>
</comment>